<proteinExistence type="predicted"/>
<sequence>MTIFARTGQTALAATLMVGTAAHADVSAQQVWDSFKENMALYGESSLSVGSEEMSGDTLTVSDVVLTISDAETTVTSDLGTLTFTETGDGTVSVGMPTTTPLTIRIEPTFGTPATLNASVTQEAMDLIVGGTPEEMTYDISAARYVVSLDSVEGEEADVTLNAAQLAISDIAGTYQITTDEALQTIESALAAGSVTIAVDIAETGGPGLFQFMGTIDGLETTGTVSLPVDMDMEAPEMAFVDGLLVDAGYEFGASNYAFSFAEEGNTAEGTASAESGSMAVFMDASGFSYAGGATAPSVSISGSDLPFPVEVSMAEYSYGISLPLAATDSPEEFGADLLISELSVNDAVWSIIDPRGVLDHGPATISLDISGLVALAYDVLDPMQMQAMMMADVPGELYEVMINDLTVRAAGAEILGSGGFTFDNTDLDTFGGMPRPEGSAAVEITGANQLIDKLVQMGLVPEEQVMGARMMMGMFAQVTGDDQMRSELEINEQGHVIVNGQRIQ</sequence>
<protein>
    <submittedName>
        <fullName evidence="2">DUF2125 domain-containing protein</fullName>
    </submittedName>
</protein>
<organism evidence="2 3">
    <name type="scientific">Histidinibacterium lentulum</name>
    <dbReference type="NCBI Taxonomy" id="2480588"/>
    <lineage>
        <taxon>Bacteria</taxon>
        <taxon>Pseudomonadati</taxon>
        <taxon>Pseudomonadota</taxon>
        <taxon>Alphaproteobacteria</taxon>
        <taxon>Rhodobacterales</taxon>
        <taxon>Paracoccaceae</taxon>
        <taxon>Histidinibacterium</taxon>
    </lineage>
</organism>
<evidence type="ECO:0000313" key="3">
    <source>
        <dbReference type="Proteomes" id="UP000268016"/>
    </source>
</evidence>
<evidence type="ECO:0000313" key="2">
    <source>
        <dbReference type="EMBL" id="ROU02971.1"/>
    </source>
</evidence>
<keyword evidence="1" id="KW-0732">Signal</keyword>
<feature type="signal peptide" evidence="1">
    <location>
        <begin position="1"/>
        <end position="24"/>
    </location>
</feature>
<dbReference type="EMBL" id="RDRB01000003">
    <property type="protein sequence ID" value="ROU02971.1"/>
    <property type="molecule type" value="Genomic_DNA"/>
</dbReference>
<accession>A0A3N2R6G6</accession>
<evidence type="ECO:0000256" key="1">
    <source>
        <dbReference type="SAM" id="SignalP"/>
    </source>
</evidence>
<dbReference type="OrthoDB" id="7791409at2"/>
<dbReference type="Pfam" id="PF09898">
    <property type="entry name" value="DUF2125"/>
    <property type="match status" value="1"/>
</dbReference>
<dbReference type="RefSeq" id="WP_123641523.1">
    <property type="nucleotide sequence ID" value="NZ_ML119083.1"/>
</dbReference>
<dbReference type="Proteomes" id="UP000268016">
    <property type="component" value="Unassembled WGS sequence"/>
</dbReference>
<name>A0A3N2R6G6_9RHOB</name>
<reference evidence="2 3" key="1">
    <citation type="submission" date="2018-10" db="EMBL/GenBank/DDBJ databases">
        <title>Histidinibacterium lentulum gen. nov., sp. nov., a marine bacterium from the culture broth of Picochlorum sp. 122.</title>
        <authorList>
            <person name="Wang G."/>
        </authorList>
    </citation>
    <scope>NUCLEOTIDE SEQUENCE [LARGE SCALE GENOMIC DNA]</scope>
    <source>
        <strain evidence="2 3">B17</strain>
    </source>
</reference>
<gene>
    <name evidence="2" type="ORF">EAT49_06640</name>
</gene>
<dbReference type="AlphaFoldDB" id="A0A3N2R6G6"/>
<dbReference type="InterPro" id="IPR018666">
    <property type="entry name" value="DUF2125"/>
</dbReference>
<comment type="caution">
    <text evidence="2">The sequence shown here is derived from an EMBL/GenBank/DDBJ whole genome shotgun (WGS) entry which is preliminary data.</text>
</comment>
<keyword evidence="3" id="KW-1185">Reference proteome</keyword>
<feature type="chain" id="PRO_5018284862" evidence="1">
    <location>
        <begin position="25"/>
        <end position="505"/>
    </location>
</feature>